<dbReference type="EMBL" id="MCFA01000003">
    <property type="protein sequence ID" value="ORY19167.1"/>
    <property type="molecule type" value="Genomic_DNA"/>
</dbReference>
<sequence length="600" mass="66508">MMPGAGLFLRDSLYPKEPPTMEPAEVRSVRRKSTERTSFERGGVERKSKQDSSGAFSSISTVFKFADFVAALNGVPSETDIFVNLIQRVRQDVNEALRLHASSNVADFFETFPHKKVWIDSILLDVQRALNDIGVYVEDVREGGDEGGAARMKHRFEWVLTHHQKLISREIALNTCHQSLMAAIQAMQASEMGAHYAASSSAVELPVPQPPTLPWLQEEDILRGPYSRQKWRMSQKNLSLPSITVSEFGSEPSLADSVNSSPVELPGSTPDDLPDPDNWDLYASPQDSRRSLDQPSNRTFSIARKPIRCEKVPPPLPNTLGTLKLARRYRPKAVDVRRPMPKHNSLPTKLPYLPRQPSLYMELSQYVMPSSEQEIDESIPKPQYVDTLATSVDSSPDGSTSATSCPEEFLTKELRINSAPIVLSSEQHVPSNVGSIGKGDGVTDPRGDSIKQEHEPLPREADSNAREKLPNMDEVRNEPQEIVPVEDIANEPRVSETNPVSEELYTKPGSPPERLRQISEAVLERQEKPNSSLRDSKFPETTSPSENKPVGDVSLAAATPAPLPPAQPTQPAQPVQPALTAQAKRRRAQARRMQMAYGSD</sequence>
<accession>A0A1Y2AA20</accession>
<comment type="caution">
    <text evidence="2">The sequence shown here is derived from an EMBL/GenBank/DDBJ whole genome shotgun (WGS) entry which is preliminary data.</text>
</comment>
<organism evidence="2 3">
    <name type="scientific">Clohesyomyces aquaticus</name>
    <dbReference type="NCBI Taxonomy" id="1231657"/>
    <lineage>
        <taxon>Eukaryota</taxon>
        <taxon>Fungi</taxon>
        <taxon>Dikarya</taxon>
        <taxon>Ascomycota</taxon>
        <taxon>Pezizomycotina</taxon>
        <taxon>Dothideomycetes</taxon>
        <taxon>Pleosporomycetidae</taxon>
        <taxon>Pleosporales</taxon>
        <taxon>Lindgomycetaceae</taxon>
        <taxon>Clohesyomyces</taxon>
    </lineage>
</organism>
<dbReference type="OrthoDB" id="3798150at2759"/>
<evidence type="ECO:0000256" key="1">
    <source>
        <dbReference type="SAM" id="MobiDB-lite"/>
    </source>
</evidence>
<protein>
    <submittedName>
        <fullName evidence="2">Uncharacterized protein</fullName>
    </submittedName>
</protein>
<dbReference type="Proteomes" id="UP000193144">
    <property type="component" value="Unassembled WGS sequence"/>
</dbReference>
<feature type="compositionally biased region" description="Low complexity" evidence="1">
    <location>
        <begin position="591"/>
        <end position="600"/>
    </location>
</feature>
<feature type="compositionally biased region" description="Basic and acidic residues" evidence="1">
    <location>
        <begin position="513"/>
        <end position="538"/>
    </location>
</feature>
<reference evidence="2 3" key="1">
    <citation type="submission" date="2016-07" db="EMBL/GenBank/DDBJ databases">
        <title>Pervasive Adenine N6-methylation of Active Genes in Fungi.</title>
        <authorList>
            <consortium name="DOE Joint Genome Institute"/>
            <person name="Mondo S.J."/>
            <person name="Dannebaum R.O."/>
            <person name="Kuo R.C."/>
            <person name="Labutti K."/>
            <person name="Haridas S."/>
            <person name="Kuo A."/>
            <person name="Salamov A."/>
            <person name="Ahrendt S.R."/>
            <person name="Lipzen A."/>
            <person name="Sullivan W."/>
            <person name="Andreopoulos W.B."/>
            <person name="Clum A."/>
            <person name="Lindquist E."/>
            <person name="Daum C."/>
            <person name="Ramamoorthy G.K."/>
            <person name="Gryganskyi A."/>
            <person name="Culley D."/>
            <person name="Magnuson J.K."/>
            <person name="James T.Y."/>
            <person name="O'Malley M.A."/>
            <person name="Stajich J.E."/>
            <person name="Spatafora J.W."/>
            <person name="Visel A."/>
            <person name="Grigoriev I.V."/>
        </authorList>
    </citation>
    <scope>NUCLEOTIDE SEQUENCE [LARGE SCALE GENOMIC DNA]</scope>
    <source>
        <strain evidence="2 3">CBS 115471</strain>
    </source>
</reference>
<feature type="compositionally biased region" description="Low complexity" evidence="1">
    <location>
        <begin position="569"/>
        <end position="582"/>
    </location>
</feature>
<name>A0A1Y2AA20_9PLEO</name>
<feature type="region of interest" description="Disordered" evidence="1">
    <location>
        <begin position="428"/>
        <end position="600"/>
    </location>
</feature>
<feature type="region of interest" description="Disordered" evidence="1">
    <location>
        <begin position="11"/>
        <end position="51"/>
    </location>
</feature>
<evidence type="ECO:0000313" key="2">
    <source>
        <dbReference type="EMBL" id="ORY19167.1"/>
    </source>
</evidence>
<proteinExistence type="predicted"/>
<dbReference type="AlphaFoldDB" id="A0A1Y2AA20"/>
<keyword evidence="3" id="KW-1185">Reference proteome</keyword>
<feature type="compositionally biased region" description="Basic and acidic residues" evidence="1">
    <location>
        <begin position="441"/>
        <end position="479"/>
    </location>
</feature>
<feature type="region of interest" description="Disordered" evidence="1">
    <location>
        <begin position="249"/>
        <end position="300"/>
    </location>
</feature>
<feature type="compositionally biased region" description="Basic and acidic residues" evidence="1">
    <location>
        <begin position="24"/>
        <end position="50"/>
    </location>
</feature>
<evidence type="ECO:0000313" key="3">
    <source>
        <dbReference type="Proteomes" id="UP000193144"/>
    </source>
</evidence>
<gene>
    <name evidence="2" type="ORF">BCR34DRAFT_582356</name>
</gene>